<dbReference type="InterPro" id="IPR001826">
    <property type="entry name" value="RHS"/>
</dbReference>
<sequence length="259" mass="29155">MARNAGKYDIALDPLWNGEYDQEAEPFGKDEICFYQCDQLGTPQELTNHEGRVAWSAQYLAWGPAKEATSDAARKSGMRNPIRFQGQYEDVETGLRYSRYRYYDPDSARFLTQDPLGLRGGENLYSYVPNPTAWVDPLGLTAGKGGGPGRKPRTGKPNIDQRCNDGCRKWELNRYDKICEGHIPGVGHAKYFRDPKDGVWYSVDQTGHGGSAFKQFEQKGYALHHTFDLDDFGDRMGKHKGEAGKTVDLKSLKCKDSKP</sequence>
<dbReference type="PANTHER" id="PTHR32305:SF15">
    <property type="entry name" value="PROTEIN RHSA-RELATED"/>
    <property type="match status" value="1"/>
</dbReference>
<dbReference type="PRINTS" id="PR00394">
    <property type="entry name" value="RHSPROTEIN"/>
</dbReference>
<accession>A0ABZ1UU83</accession>
<reference evidence="2 3" key="1">
    <citation type="journal article" date="2019" name="Int. J. Syst. Evol. Microbiol.">
        <title>The Draft Whole-Genome Sequence of the Antibiotic Producer Empedobacter haloabium ATCC 31962 Provides Indications for Its Taxonomic Reclassification.</title>
        <authorList>
            <person name="Miess H."/>
            <person name="Arlt P."/>
            <person name="Apel A.K."/>
            <person name="Weber T."/>
            <person name="Nieselt K."/>
            <person name="Hanssen F."/>
            <person name="Czemmel S."/>
            <person name="Nahnsen S."/>
            <person name="Gross H."/>
        </authorList>
    </citation>
    <scope>NUCLEOTIDE SEQUENCE [LARGE SCALE GENOMIC DNA]</scope>
    <source>
        <strain evidence="2 3">ATCC 31962</strain>
    </source>
</reference>
<evidence type="ECO:0000259" key="1">
    <source>
        <dbReference type="Pfam" id="PF03527"/>
    </source>
</evidence>
<dbReference type="EMBL" id="CP136508">
    <property type="protein sequence ID" value="WUR16295.1"/>
    <property type="molecule type" value="Genomic_DNA"/>
</dbReference>
<dbReference type="InterPro" id="IPR022385">
    <property type="entry name" value="Rhs_assc_core"/>
</dbReference>
<dbReference type="NCBIfam" id="TIGR03696">
    <property type="entry name" value="Rhs_assc_core"/>
    <property type="match status" value="1"/>
</dbReference>
<dbReference type="Pfam" id="PF03527">
    <property type="entry name" value="RHS"/>
    <property type="match status" value="1"/>
</dbReference>
<evidence type="ECO:0000313" key="3">
    <source>
        <dbReference type="Proteomes" id="UP000321323"/>
    </source>
</evidence>
<dbReference type="InterPro" id="IPR050708">
    <property type="entry name" value="T6SS_VgrG/RHS"/>
</dbReference>
<keyword evidence="3" id="KW-1185">Reference proteome</keyword>
<feature type="domain" description="RHS protein conserved region" evidence="1">
    <location>
        <begin position="32"/>
        <end position="64"/>
    </location>
</feature>
<protein>
    <submittedName>
        <fullName evidence="2">RHS repeat-associated core domain-containing protein</fullName>
    </submittedName>
</protein>
<evidence type="ECO:0000313" key="2">
    <source>
        <dbReference type="EMBL" id="WUR16295.1"/>
    </source>
</evidence>
<gene>
    <name evidence="2" type="ORF">E7V67_015760</name>
</gene>
<organism evidence="2 3">
    <name type="scientific">[Empedobacter] haloabium</name>
    <dbReference type="NCBI Taxonomy" id="592317"/>
    <lineage>
        <taxon>Bacteria</taxon>
        <taxon>Pseudomonadati</taxon>
        <taxon>Pseudomonadota</taxon>
        <taxon>Betaproteobacteria</taxon>
        <taxon>Burkholderiales</taxon>
        <taxon>Oxalobacteraceae</taxon>
        <taxon>Telluria group</taxon>
        <taxon>Telluria group incertae sedis</taxon>
    </lineage>
</organism>
<dbReference type="PANTHER" id="PTHR32305">
    <property type="match status" value="1"/>
</dbReference>
<dbReference type="Gene3D" id="2.180.10.10">
    <property type="entry name" value="RHS repeat-associated core"/>
    <property type="match status" value="1"/>
</dbReference>
<proteinExistence type="predicted"/>
<dbReference type="Proteomes" id="UP000321323">
    <property type="component" value="Chromosome"/>
</dbReference>
<name>A0ABZ1UU83_9BURK</name>